<reference evidence="10 11" key="1">
    <citation type="submission" date="2016-02" db="EMBL/GenBank/DDBJ databases">
        <title>Complete genome sequence and transcriptome regulation of the pentose utilising yeast Sugiyamaella lignohabitans.</title>
        <authorList>
            <person name="Bellasio M."/>
            <person name="Peymann A."/>
            <person name="Valli M."/>
            <person name="Sipitzky M."/>
            <person name="Graf A."/>
            <person name="Sauer M."/>
            <person name="Marx H."/>
            <person name="Mattanovich D."/>
        </authorList>
    </citation>
    <scope>NUCLEOTIDE SEQUENCE [LARGE SCALE GENOMIC DNA]</scope>
    <source>
        <strain evidence="10 11">CBS 10342</strain>
    </source>
</reference>
<accession>A0A167E3U0</accession>
<evidence type="ECO:0000256" key="2">
    <source>
        <dbReference type="ARBA" id="ARBA00006370"/>
    </source>
</evidence>
<feature type="domain" description="MD-2-related lipid-recognition" evidence="9">
    <location>
        <begin position="52"/>
        <end position="173"/>
    </location>
</feature>
<evidence type="ECO:0000313" key="10">
    <source>
        <dbReference type="EMBL" id="ANB13608.1"/>
    </source>
</evidence>
<feature type="signal peptide" evidence="8">
    <location>
        <begin position="1"/>
        <end position="24"/>
    </location>
</feature>
<dbReference type="CDD" id="cd00917">
    <property type="entry name" value="PG-PI_TP"/>
    <property type="match status" value="1"/>
</dbReference>
<dbReference type="OrthoDB" id="6409159at2759"/>
<dbReference type="PANTHER" id="PTHR11306">
    <property type="entry name" value="NIEMANN PICK TYPE C2 PROTEIN NPC2-RELATED"/>
    <property type="match status" value="1"/>
</dbReference>
<dbReference type="InterPro" id="IPR033917">
    <property type="entry name" value="ML_PG-PI_TP"/>
</dbReference>
<dbReference type="GO" id="GO:0032366">
    <property type="term" value="P:intracellular sterol transport"/>
    <property type="evidence" value="ECO:0007669"/>
    <property type="project" value="InterPro"/>
</dbReference>
<comment type="subunit">
    <text evidence="3">Monomer.</text>
</comment>
<dbReference type="KEGG" id="slb:AWJ20_1905"/>
<evidence type="ECO:0000256" key="6">
    <source>
        <dbReference type="ARBA" id="ARBA00022729"/>
    </source>
</evidence>
<keyword evidence="11" id="KW-1185">Reference proteome</keyword>
<dbReference type="RefSeq" id="XP_018736085.1">
    <property type="nucleotide sequence ID" value="XM_018878820.1"/>
</dbReference>
<dbReference type="PANTHER" id="PTHR11306:SF0">
    <property type="entry name" value="PHOSPHATIDYLGLYCEROL_PHOSPHATIDYLINOSITOL TRANSFER PROTEIN"/>
    <property type="match status" value="1"/>
</dbReference>
<feature type="chain" id="PRO_5007885585" description="Phosphatidylglycerol/phosphatidylinositol transfer protein" evidence="8">
    <location>
        <begin position="25"/>
        <end position="181"/>
    </location>
</feature>
<evidence type="ECO:0000313" key="11">
    <source>
        <dbReference type="Proteomes" id="UP000189580"/>
    </source>
</evidence>
<dbReference type="InterPro" id="IPR003172">
    <property type="entry name" value="ML_dom"/>
</dbReference>
<dbReference type="EMBL" id="CP014501">
    <property type="protein sequence ID" value="ANB13608.1"/>
    <property type="molecule type" value="Genomic_DNA"/>
</dbReference>
<name>A0A167E3U0_9ASCO</name>
<dbReference type="Gene3D" id="2.60.40.770">
    <property type="match status" value="1"/>
</dbReference>
<evidence type="ECO:0000256" key="8">
    <source>
        <dbReference type="SAM" id="SignalP"/>
    </source>
</evidence>
<dbReference type="AlphaFoldDB" id="A0A167E3U0"/>
<evidence type="ECO:0000259" key="9">
    <source>
        <dbReference type="SMART" id="SM00737"/>
    </source>
</evidence>
<dbReference type="GO" id="GO:0032934">
    <property type="term" value="F:sterol binding"/>
    <property type="evidence" value="ECO:0007669"/>
    <property type="project" value="InterPro"/>
</dbReference>
<proteinExistence type="inferred from homology"/>
<dbReference type="GeneID" id="30033759"/>
<gene>
    <name evidence="10" type="primary">NPC2</name>
    <name evidence="10" type="ORF">AWJ20_1905</name>
</gene>
<evidence type="ECO:0000256" key="5">
    <source>
        <dbReference type="ARBA" id="ARBA00022448"/>
    </source>
</evidence>
<evidence type="ECO:0000256" key="7">
    <source>
        <dbReference type="ARBA" id="ARBA00023055"/>
    </source>
</evidence>
<evidence type="ECO:0000256" key="4">
    <source>
        <dbReference type="ARBA" id="ARBA00016056"/>
    </source>
</evidence>
<keyword evidence="6 8" id="KW-0732">Signal</keyword>
<dbReference type="SUPFAM" id="SSF81296">
    <property type="entry name" value="E set domains"/>
    <property type="match status" value="1"/>
</dbReference>
<dbReference type="FunFam" id="2.60.40.770:FF:000004">
    <property type="entry name" value="Phosphatidylglycerol/phosphatidylinositol transfer protein"/>
    <property type="match status" value="1"/>
</dbReference>
<protein>
    <recommendedName>
        <fullName evidence="4">Phosphatidylglycerol/phosphatidylinositol transfer protein</fullName>
    </recommendedName>
</protein>
<dbReference type="Pfam" id="PF02221">
    <property type="entry name" value="E1_DerP2_DerF2"/>
    <property type="match status" value="1"/>
</dbReference>
<dbReference type="InterPro" id="IPR039670">
    <property type="entry name" value="NPC2-like"/>
</dbReference>
<evidence type="ECO:0000256" key="3">
    <source>
        <dbReference type="ARBA" id="ARBA00011245"/>
    </source>
</evidence>
<comment type="similarity">
    <text evidence="2">Belongs to the NPC2 family.</text>
</comment>
<dbReference type="Proteomes" id="UP000189580">
    <property type="component" value="Chromosome a"/>
</dbReference>
<dbReference type="InterPro" id="IPR014756">
    <property type="entry name" value="Ig_E-set"/>
</dbReference>
<keyword evidence="5" id="KW-0813">Transport</keyword>
<evidence type="ECO:0000256" key="1">
    <source>
        <dbReference type="ARBA" id="ARBA00002053"/>
    </source>
</evidence>
<sequence>MKFNSILSLSLSALFASSAGLVSAANPLERLFIQNGGLKIQEDKKIPGDSPISLCDAELSQLIEIDNITIDPNPPVRGSTLNILASGLLKQNIEEGAYVEVEVKYGYIKLVHDTIDLCEQLGNVNMTCPVEAGQIDLSKSVDLPNEIPPGKYSVVARAYTVDDELLTCLTAQVEFPIDKRV</sequence>
<comment type="function">
    <text evidence="1">Catalyzes the intermembrane transfer of phosphatidylglycerol and phosphatidylinositol.</text>
</comment>
<dbReference type="SMART" id="SM00737">
    <property type="entry name" value="ML"/>
    <property type="match status" value="1"/>
</dbReference>
<keyword evidence="7" id="KW-0445">Lipid transport</keyword>
<organism evidence="10 11">
    <name type="scientific">Sugiyamaella lignohabitans</name>
    <dbReference type="NCBI Taxonomy" id="796027"/>
    <lineage>
        <taxon>Eukaryota</taxon>
        <taxon>Fungi</taxon>
        <taxon>Dikarya</taxon>
        <taxon>Ascomycota</taxon>
        <taxon>Saccharomycotina</taxon>
        <taxon>Dipodascomycetes</taxon>
        <taxon>Dipodascales</taxon>
        <taxon>Trichomonascaceae</taxon>
        <taxon>Sugiyamaella</taxon>
    </lineage>
</organism>